<evidence type="ECO:0008006" key="2">
    <source>
        <dbReference type="Google" id="ProtNLM"/>
    </source>
</evidence>
<dbReference type="AlphaFoldDB" id="A0A3B0SZ62"/>
<sequence>MLNRSNDSFSGLAKLEYGDSEFMVIKPGAHVLCAETGKQIQLHNLSYWSAELQEAYINADAATTRWKTMQDGS</sequence>
<dbReference type="Pfam" id="PF09866">
    <property type="entry name" value="DUF2093"/>
    <property type="match status" value="1"/>
</dbReference>
<dbReference type="InterPro" id="IPR018661">
    <property type="entry name" value="DUF2093"/>
</dbReference>
<reference evidence="1" key="1">
    <citation type="submission" date="2018-06" db="EMBL/GenBank/DDBJ databases">
        <authorList>
            <person name="Zhirakovskaya E."/>
        </authorList>
    </citation>
    <scope>NUCLEOTIDE SEQUENCE</scope>
</reference>
<dbReference type="EMBL" id="UOEE01000327">
    <property type="protein sequence ID" value="VAW01844.1"/>
    <property type="molecule type" value="Genomic_DNA"/>
</dbReference>
<proteinExistence type="predicted"/>
<name>A0A3B0SZ62_9ZZZZ</name>
<accession>A0A3B0SZ62</accession>
<gene>
    <name evidence="1" type="ORF">MNBD_ALPHA06-276</name>
</gene>
<organism evidence="1">
    <name type="scientific">hydrothermal vent metagenome</name>
    <dbReference type="NCBI Taxonomy" id="652676"/>
    <lineage>
        <taxon>unclassified sequences</taxon>
        <taxon>metagenomes</taxon>
        <taxon>ecological metagenomes</taxon>
    </lineage>
</organism>
<protein>
    <recommendedName>
        <fullName evidence="2">DUF2093 domain-containing protein</fullName>
    </recommendedName>
</protein>
<evidence type="ECO:0000313" key="1">
    <source>
        <dbReference type="EMBL" id="VAW01844.1"/>
    </source>
</evidence>